<dbReference type="Pfam" id="PF18517">
    <property type="entry name" value="LZ3wCH"/>
    <property type="match status" value="1"/>
</dbReference>
<evidence type="ECO:0000256" key="6">
    <source>
        <dbReference type="SAM" id="Coils"/>
    </source>
</evidence>
<feature type="domain" description="Leucine zipper with capping helix" evidence="8">
    <location>
        <begin position="152"/>
        <end position="204"/>
    </location>
</feature>
<keyword evidence="10" id="KW-1185">Reference proteome</keyword>
<evidence type="ECO:0000256" key="3">
    <source>
        <dbReference type="ARBA" id="ARBA00023054"/>
    </source>
</evidence>
<dbReference type="AlphaFoldDB" id="A0ABD3NLI3"/>
<keyword evidence="3 6" id="KW-0175">Coiled coil</keyword>
<dbReference type="InterPro" id="IPR040453">
    <property type="entry name" value="Mnd1_HTH"/>
</dbReference>
<dbReference type="Proteomes" id="UP001530400">
    <property type="component" value="Unassembled WGS sequence"/>
</dbReference>
<evidence type="ECO:0000313" key="9">
    <source>
        <dbReference type="EMBL" id="KAL3775961.1"/>
    </source>
</evidence>
<keyword evidence="4 5" id="KW-0539">Nucleus</keyword>
<evidence type="ECO:0000256" key="4">
    <source>
        <dbReference type="ARBA" id="ARBA00023242"/>
    </source>
</evidence>
<dbReference type="InterPro" id="IPR005647">
    <property type="entry name" value="Mnd1"/>
</dbReference>
<sequence>MAPSKRMSLEEKRSTILKIYHSSKEVYTEKEIVALAAKAGVNANTIIDINQGLIDDNLVSKEKIGGSNYFWSFPSKKDRMAQLQHESILRNITSLQEKVKEATVQLADAKRGREDDDSGDRAKKMARTAELTKLKSAAVEELEKLKQNDPQALADLEHELELVKGAANRWTDNIFSCKDYLVKKRGMDKKESMKILGITDAFDYPEDKGSK</sequence>
<evidence type="ECO:0008006" key="11">
    <source>
        <dbReference type="Google" id="ProtNLM"/>
    </source>
</evidence>
<dbReference type="PIRSF" id="PIRSF026991">
    <property type="entry name" value="Mnd1"/>
    <property type="match status" value="1"/>
</dbReference>
<feature type="coiled-coil region" evidence="6">
    <location>
        <begin position="85"/>
        <end position="173"/>
    </location>
</feature>
<evidence type="ECO:0000313" key="10">
    <source>
        <dbReference type="Proteomes" id="UP001530400"/>
    </source>
</evidence>
<comment type="subcellular location">
    <subcellularLocation>
        <location evidence="1 5">Nucleus</location>
    </subcellularLocation>
</comment>
<comment type="function">
    <text evidence="5">Required for proper homologous chromosome pairing and efficient cross-over and intragenic recombination during meiosis.</text>
</comment>
<comment type="similarity">
    <text evidence="2 5">Belongs to the MND1 family.</text>
</comment>
<evidence type="ECO:0000256" key="5">
    <source>
        <dbReference type="PIRNR" id="PIRNR026991"/>
    </source>
</evidence>
<evidence type="ECO:0000259" key="7">
    <source>
        <dbReference type="Pfam" id="PF03962"/>
    </source>
</evidence>
<gene>
    <name evidence="9" type="ORF">ACHAWO_012149</name>
</gene>
<protein>
    <recommendedName>
        <fullName evidence="11">Meiotic nuclear division protein 1 homolog</fullName>
    </recommendedName>
</protein>
<comment type="caution">
    <text evidence="9">The sequence shown here is derived from an EMBL/GenBank/DDBJ whole genome shotgun (WGS) entry which is preliminary data.</text>
</comment>
<dbReference type="InterPro" id="IPR040661">
    <property type="entry name" value="LZ3wCH"/>
</dbReference>
<dbReference type="EMBL" id="JALLPJ020001125">
    <property type="protein sequence ID" value="KAL3775961.1"/>
    <property type="molecule type" value="Genomic_DNA"/>
</dbReference>
<dbReference type="GO" id="GO:0005634">
    <property type="term" value="C:nucleus"/>
    <property type="evidence" value="ECO:0007669"/>
    <property type="project" value="UniProtKB-SubCell"/>
</dbReference>
<evidence type="ECO:0000256" key="2">
    <source>
        <dbReference type="ARBA" id="ARBA00005981"/>
    </source>
</evidence>
<name>A0ABD3NLI3_9STRA</name>
<dbReference type="Pfam" id="PF03962">
    <property type="entry name" value="Mnd1"/>
    <property type="match status" value="1"/>
</dbReference>
<evidence type="ECO:0000259" key="8">
    <source>
        <dbReference type="Pfam" id="PF18517"/>
    </source>
</evidence>
<proteinExistence type="inferred from homology"/>
<accession>A0ABD3NLI3</accession>
<organism evidence="9 10">
    <name type="scientific">Cyclotella atomus</name>
    <dbReference type="NCBI Taxonomy" id="382360"/>
    <lineage>
        <taxon>Eukaryota</taxon>
        <taxon>Sar</taxon>
        <taxon>Stramenopiles</taxon>
        <taxon>Ochrophyta</taxon>
        <taxon>Bacillariophyta</taxon>
        <taxon>Coscinodiscophyceae</taxon>
        <taxon>Thalassiosirophycidae</taxon>
        <taxon>Stephanodiscales</taxon>
        <taxon>Stephanodiscaceae</taxon>
        <taxon>Cyclotella</taxon>
    </lineage>
</organism>
<feature type="domain" description="Mnd1 HTH" evidence="7">
    <location>
        <begin position="16"/>
        <end position="74"/>
    </location>
</feature>
<evidence type="ECO:0000256" key="1">
    <source>
        <dbReference type="ARBA" id="ARBA00004123"/>
    </source>
</evidence>
<reference evidence="9 10" key="1">
    <citation type="submission" date="2024-10" db="EMBL/GenBank/DDBJ databases">
        <title>Updated reference genomes for cyclostephanoid diatoms.</title>
        <authorList>
            <person name="Roberts W.R."/>
            <person name="Alverson A.J."/>
        </authorList>
    </citation>
    <scope>NUCLEOTIDE SEQUENCE [LARGE SCALE GENOMIC DNA]</scope>
    <source>
        <strain evidence="9 10">AJA010-31</strain>
    </source>
</reference>